<comment type="caution">
    <text evidence="1">The sequence shown here is derived from an EMBL/GenBank/DDBJ whole genome shotgun (WGS) entry which is preliminary data.</text>
</comment>
<sequence length="356" mass="40148">MKILYGVPGEGMGHATRSKVIISYLLEQGHEVQAVSSARAFDFLNKAFPGRVHEIKGFHLAYKNAAVSKLGTAILTIKTAPDNLKRNFDRYQKLLGSFQPEAVISDFESFSYFFAKYHRLPVISIDNMQVMSRCTLDIVVPKQEKANLSIARNIVKSKVPRSDHYLISSFFDAPVCKERTTVVPPIIRKEIQEATPSIKEHILVYQTSTSQKNLIETLQQLPQEQFFVYGFNKEEQHGNVQLKAFSEAGFIQDLASAKAVMANGGFSLLSEAVYLRKPICSVPIVNQFEQFLNAAYVEKLGYGRHFPGFEADGLKAFIYDLPRFRENLAQYSQDGNSKLFATLEEQLKTVTTRTIV</sequence>
<dbReference type="NCBIfam" id="TIGR00661">
    <property type="entry name" value="MJ1255"/>
    <property type="match status" value="1"/>
</dbReference>
<dbReference type="Pfam" id="PF13528">
    <property type="entry name" value="Glyco_trans_1_3"/>
    <property type="match status" value="1"/>
</dbReference>
<dbReference type="SUPFAM" id="SSF53756">
    <property type="entry name" value="UDP-Glycosyltransferase/glycogen phosphorylase"/>
    <property type="match status" value="1"/>
</dbReference>
<evidence type="ECO:0000313" key="2">
    <source>
        <dbReference type="Proteomes" id="UP001597094"/>
    </source>
</evidence>
<keyword evidence="1" id="KW-0328">Glycosyltransferase</keyword>
<dbReference type="Proteomes" id="UP001597094">
    <property type="component" value="Unassembled WGS sequence"/>
</dbReference>
<evidence type="ECO:0000313" key="1">
    <source>
        <dbReference type="EMBL" id="MFD1185864.1"/>
    </source>
</evidence>
<dbReference type="Gene3D" id="3.40.50.2000">
    <property type="entry name" value="Glycogen Phosphorylase B"/>
    <property type="match status" value="1"/>
</dbReference>
<accession>A0ABW3SM88</accession>
<dbReference type="PANTHER" id="PTHR21015:SF22">
    <property type="entry name" value="GLYCOSYLTRANSFERASE"/>
    <property type="match status" value="1"/>
</dbReference>
<dbReference type="EC" id="2.4.-.-" evidence="1"/>
<name>A0ABW3SM88_9BACT</name>
<dbReference type="InterPro" id="IPR005262">
    <property type="entry name" value="MJ1255-like"/>
</dbReference>
<keyword evidence="2" id="KW-1185">Reference proteome</keyword>
<dbReference type="RefSeq" id="WP_377524305.1">
    <property type="nucleotide sequence ID" value="NZ_JBHTLD010000040.1"/>
</dbReference>
<organism evidence="1 2">
    <name type="scientific">Pontibacter rugosus</name>
    <dbReference type="NCBI Taxonomy" id="1745966"/>
    <lineage>
        <taxon>Bacteria</taxon>
        <taxon>Pseudomonadati</taxon>
        <taxon>Bacteroidota</taxon>
        <taxon>Cytophagia</taxon>
        <taxon>Cytophagales</taxon>
        <taxon>Hymenobacteraceae</taxon>
        <taxon>Pontibacter</taxon>
    </lineage>
</organism>
<reference evidence="2" key="1">
    <citation type="journal article" date="2019" name="Int. J. Syst. Evol. Microbiol.">
        <title>The Global Catalogue of Microorganisms (GCM) 10K type strain sequencing project: providing services to taxonomists for standard genome sequencing and annotation.</title>
        <authorList>
            <consortium name="The Broad Institute Genomics Platform"/>
            <consortium name="The Broad Institute Genome Sequencing Center for Infectious Disease"/>
            <person name="Wu L."/>
            <person name="Ma J."/>
        </authorList>
    </citation>
    <scope>NUCLEOTIDE SEQUENCE [LARGE SCALE GENOMIC DNA]</scope>
    <source>
        <strain evidence="2">JCM 31319</strain>
    </source>
</reference>
<proteinExistence type="predicted"/>
<keyword evidence="1" id="KW-0808">Transferase</keyword>
<dbReference type="EMBL" id="JBHTLD010000040">
    <property type="protein sequence ID" value="MFD1185864.1"/>
    <property type="molecule type" value="Genomic_DNA"/>
</dbReference>
<dbReference type="GO" id="GO:0016757">
    <property type="term" value="F:glycosyltransferase activity"/>
    <property type="evidence" value="ECO:0007669"/>
    <property type="project" value="UniProtKB-KW"/>
</dbReference>
<gene>
    <name evidence="1" type="ORF">ACFQ2O_06570</name>
</gene>
<protein>
    <submittedName>
        <fullName evidence="1">MJ1255/VC2487 family glycosyltransferase</fullName>
        <ecNumber evidence="1">2.4.-.-</ecNumber>
    </submittedName>
</protein>
<dbReference type="PANTHER" id="PTHR21015">
    <property type="entry name" value="UDP-N-ACETYLGLUCOSAMINE--N-ACETYLMURAMYL-(PENTAPEPTIDE) PYROPHOSPHORYL-UNDECAPRENOL N-ACETYLGLUCOSAMINE TRANSFERASE 1"/>
    <property type="match status" value="1"/>
</dbReference>